<name>A0ACB7XCH6_9ERIC</name>
<comment type="caution">
    <text evidence="1">The sequence shown here is derived from an EMBL/GenBank/DDBJ whole genome shotgun (WGS) entry which is preliminary data.</text>
</comment>
<evidence type="ECO:0000313" key="2">
    <source>
        <dbReference type="Proteomes" id="UP000828048"/>
    </source>
</evidence>
<organism evidence="1 2">
    <name type="scientific">Vaccinium darrowii</name>
    <dbReference type="NCBI Taxonomy" id="229202"/>
    <lineage>
        <taxon>Eukaryota</taxon>
        <taxon>Viridiplantae</taxon>
        <taxon>Streptophyta</taxon>
        <taxon>Embryophyta</taxon>
        <taxon>Tracheophyta</taxon>
        <taxon>Spermatophyta</taxon>
        <taxon>Magnoliopsida</taxon>
        <taxon>eudicotyledons</taxon>
        <taxon>Gunneridae</taxon>
        <taxon>Pentapetalae</taxon>
        <taxon>asterids</taxon>
        <taxon>Ericales</taxon>
        <taxon>Ericaceae</taxon>
        <taxon>Vaccinioideae</taxon>
        <taxon>Vaccinieae</taxon>
        <taxon>Vaccinium</taxon>
    </lineage>
</organism>
<sequence length="529" mass="60413">MASLQELLSEEGFAKGKSLKTQKQVRFRDGNKRPEKESIALPIFICDDKICFDSSKHKALKRVLLNGYSGVSLNWRSSDSKSVGSRRDEPAIDEVSIRAVVSILSGYIGRYLKDESFRESIKQKCHSCLERRSNEDLDYGVFANMEMCIESIEELVTNPGTKSESMMKSLRNSIGLLTIVSNSTCGTPNSHFSACAQLYLSILYKLEKNDRISSSHLLQVFCDSPFVARTHLLPELWEHFFLPHLLHIKIWFSKEQEFLSNSVCFDTEKKMKDLSKVYDDKMDMGTTQFALYYMEWLKVGAQAPPVPSVPLPSRPGNGFSRRKSLDSFTSHSSDNKSLYRTVFGSARVERRSMELDNRIRASVNPWDLEDEDQKACTLEDNVKQHCHPEDKTMSQRRSSRQNYRNPKSELWPETRKSDTIRFFTCRSEPTQCLVQDSRRGLNDLIMTEKTHVPPSDLRRAITTICSSESLTDCEMAIRVITKTWLDSHGDPNIEKTMSNAPVMEGMLKVLFISNDDEVLELTLSVLAEL</sequence>
<dbReference type="Proteomes" id="UP000828048">
    <property type="component" value="Chromosome 6"/>
</dbReference>
<accession>A0ACB7XCH6</accession>
<reference evidence="1 2" key="1">
    <citation type="journal article" date="2021" name="Hortic Res">
        <title>High-quality reference genome and annotation aids understanding of berry development for evergreen blueberry (Vaccinium darrowii).</title>
        <authorList>
            <person name="Yu J."/>
            <person name="Hulse-Kemp A.M."/>
            <person name="Babiker E."/>
            <person name="Staton M."/>
        </authorList>
    </citation>
    <scope>NUCLEOTIDE SEQUENCE [LARGE SCALE GENOMIC DNA]</scope>
    <source>
        <strain evidence="2">cv. NJ 8807/NJ 8810</strain>
        <tissue evidence="1">Young leaf</tissue>
    </source>
</reference>
<keyword evidence="2" id="KW-1185">Reference proteome</keyword>
<gene>
    <name evidence="1" type="ORF">Vadar_023776</name>
</gene>
<protein>
    <submittedName>
        <fullName evidence="1">Uncharacterized protein</fullName>
    </submittedName>
</protein>
<proteinExistence type="predicted"/>
<evidence type="ECO:0000313" key="1">
    <source>
        <dbReference type="EMBL" id="KAH7838230.1"/>
    </source>
</evidence>
<dbReference type="EMBL" id="CM037156">
    <property type="protein sequence ID" value="KAH7838230.1"/>
    <property type="molecule type" value="Genomic_DNA"/>
</dbReference>